<protein>
    <submittedName>
        <fullName evidence="1">Serine kinase</fullName>
    </submittedName>
</protein>
<dbReference type="GO" id="GO:0016301">
    <property type="term" value="F:kinase activity"/>
    <property type="evidence" value="ECO:0007669"/>
    <property type="project" value="UniProtKB-KW"/>
</dbReference>
<evidence type="ECO:0000313" key="1">
    <source>
        <dbReference type="EMBL" id="UYU33701.1"/>
    </source>
</evidence>
<sequence length="198" mass="22227">MEQIDAENPLRLEWLTWWQYGYWLQADESWHPLLPLALPPDAQRYLLTQRPSLIHSALAIPPTPLGEPQPLALTLSALPVAQRMSLLLLVAEIGGAQTALPAALKIWARRVAKGLQPERWLPDGLFHSGACCGSLQLLQALWPDLWPRLRVLFPHELSASLSADAPIIPVRHLRPLWEAALWQVQRQPAPQEVADVET</sequence>
<dbReference type="RefSeq" id="WP_264386112.1">
    <property type="nucleotide sequence ID" value="NZ_CP074352.1"/>
</dbReference>
<proteinExistence type="predicted"/>
<keyword evidence="1" id="KW-0808">Transferase</keyword>
<keyword evidence="1" id="KW-0418">Kinase</keyword>
<organism evidence="1 2">
    <name type="scientific">Siccibacter colletis</name>
    <dbReference type="NCBI Taxonomy" id="1505757"/>
    <lineage>
        <taxon>Bacteria</taxon>
        <taxon>Pseudomonadati</taxon>
        <taxon>Pseudomonadota</taxon>
        <taxon>Gammaproteobacteria</taxon>
        <taxon>Enterobacterales</taxon>
        <taxon>Enterobacteriaceae</taxon>
        <taxon>Siccibacter</taxon>
    </lineage>
</organism>
<accession>A0ABY6JIN8</accession>
<keyword evidence="2" id="KW-1185">Reference proteome</keyword>
<name>A0ABY6JIN8_9ENTR</name>
<reference evidence="1 2" key="1">
    <citation type="submission" date="2021-05" db="EMBL/GenBank/DDBJ databases">
        <title>Isolation, identification, and the growth promoting effects of Pantoea dispersa strain YSD J2 from the aboveground leaves of Cyperus esculentus L.Var. Sativus.</title>
        <authorList>
            <person name="Wang S."/>
            <person name="Tang X.M."/>
            <person name="Huang Y.N."/>
        </authorList>
    </citation>
    <scope>NUCLEOTIDE SEQUENCE [LARGE SCALE GENOMIC DNA]</scope>
    <source>
        <strain evidence="2">YSD YN2</strain>
    </source>
</reference>
<evidence type="ECO:0000313" key="2">
    <source>
        <dbReference type="Proteomes" id="UP001156318"/>
    </source>
</evidence>
<dbReference type="EMBL" id="CP074352">
    <property type="protein sequence ID" value="UYU33701.1"/>
    <property type="molecule type" value="Genomic_DNA"/>
</dbReference>
<dbReference type="Proteomes" id="UP001156318">
    <property type="component" value="Chromosome"/>
</dbReference>
<gene>
    <name evidence="1" type="ORF">KFZ77_09440</name>
</gene>